<keyword evidence="3" id="KW-1185">Reference proteome</keyword>
<dbReference type="OrthoDB" id="3995152at2"/>
<evidence type="ECO:0000313" key="3">
    <source>
        <dbReference type="Proteomes" id="UP000400924"/>
    </source>
</evidence>
<feature type="compositionally biased region" description="Basic and acidic residues" evidence="1">
    <location>
        <begin position="327"/>
        <end position="336"/>
    </location>
</feature>
<reference evidence="2 3" key="1">
    <citation type="submission" date="2019-07" db="EMBL/GenBank/DDBJ databases">
        <title>New species of Amycolatopsis and Streptomyces.</title>
        <authorList>
            <person name="Duangmal K."/>
            <person name="Teo W.F.A."/>
            <person name="Lipun K."/>
        </authorList>
    </citation>
    <scope>NUCLEOTIDE SEQUENCE [LARGE SCALE GENOMIC DNA]</scope>
    <source>
        <strain evidence="2 3">NBRC 106415</strain>
    </source>
</reference>
<evidence type="ECO:0000256" key="1">
    <source>
        <dbReference type="SAM" id="MobiDB-lite"/>
    </source>
</evidence>
<feature type="compositionally biased region" description="Basic and acidic residues" evidence="1">
    <location>
        <begin position="217"/>
        <end position="231"/>
    </location>
</feature>
<feature type="region of interest" description="Disordered" evidence="1">
    <location>
        <begin position="151"/>
        <end position="186"/>
    </location>
</feature>
<gene>
    <name evidence="2" type="ORF">FNH08_49215</name>
</gene>
<comment type="caution">
    <text evidence="2">The sequence shown here is derived from an EMBL/GenBank/DDBJ whole genome shotgun (WGS) entry which is preliminary data.</text>
</comment>
<feature type="region of interest" description="Disordered" evidence="1">
    <location>
        <begin position="307"/>
        <end position="346"/>
    </location>
</feature>
<protein>
    <submittedName>
        <fullName evidence="2">Uncharacterized protein</fullName>
    </submittedName>
</protein>
<dbReference type="RefSeq" id="WP_152778458.1">
    <property type="nucleotide sequence ID" value="NZ_VJZC01000966.1"/>
</dbReference>
<name>A0A5N8Y1J2_9ACTN</name>
<feature type="region of interest" description="Disordered" evidence="1">
    <location>
        <begin position="254"/>
        <end position="293"/>
    </location>
</feature>
<evidence type="ECO:0000313" key="2">
    <source>
        <dbReference type="EMBL" id="MPY64855.1"/>
    </source>
</evidence>
<organism evidence="2 3">
    <name type="scientific">Streptomyces spongiae</name>
    <dbReference type="NCBI Taxonomy" id="565072"/>
    <lineage>
        <taxon>Bacteria</taxon>
        <taxon>Bacillati</taxon>
        <taxon>Actinomycetota</taxon>
        <taxon>Actinomycetes</taxon>
        <taxon>Kitasatosporales</taxon>
        <taxon>Streptomycetaceae</taxon>
        <taxon>Streptomyces</taxon>
    </lineage>
</organism>
<accession>A0A5N8Y1J2</accession>
<proteinExistence type="predicted"/>
<dbReference type="Proteomes" id="UP000400924">
    <property type="component" value="Unassembled WGS sequence"/>
</dbReference>
<dbReference type="EMBL" id="VJZC01000966">
    <property type="protein sequence ID" value="MPY64855.1"/>
    <property type="molecule type" value="Genomic_DNA"/>
</dbReference>
<feature type="region of interest" description="Disordered" evidence="1">
    <location>
        <begin position="202"/>
        <end position="238"/>
    </location>
</feature>
<dbReference type="AlphaFoldDB" id="A0A5N8Y1J2"/>
<sequence length="377" mass="42067">MIPEGSEQKHTNVTLISERYDVHRDTAYKWTGEESFPDTVDRAGKADVYDEDEVDEWLRKNFPGVWIKGQKGRNPLGLPPGDARDLLTLQRIGELEGRAFNRDATDVRTLRTYISKGTLARPDRKAGDGQKPEVNEDRWFRSTAYAYLNRPRRTRRQTTVVEQPDSEQQPQATGGPGADLELPGGDDQDLLTLEQIRAIDTAARGRPAPQAATLKIYQRDGRMPRPDRAPGDGEEPAVDEPMWYRSTAYGFIRSRPATRRTGTSGAEQAGSERNAQKAAGLRDDLELPGGDEQDLLTLEQIRAIDTAARGRPAPKASTLQVYQSDGRMPRPDRVPGDGEEPSVDEPMWYRSTAYLFVRRPATGRPRGSKVARGKSRG</sequence>